<feature type="binding site" evidence="9">
    <location>
        <position position="130"/>
    </location>
    <ligand>
        <name>(2E)-4-hydroxy-3-methylbut-2-enyl diphosphate</name>
        <dbReference type="ChEBI" id="CHEBI:128753"/>
    </ligand>
</feature>
<comment type="pathway">
    <text evidence="9">Isoprenoid biosynthesis; dimethylallyl diphosphate biosynthesis; dimethylallyl diphosphate from (2E)-4-hydroxy-3-methylbutenyl diphosphate: step 1/1.</text>
</comment>
<organism evidence="11">
    <name type="scientific">uncultured Desulfobacterium sp</name>
    <dbReference type="NCBI Taxonomy" id="201089"/>
    <lineage>
        <taxon>Bacteria</taxon>
        <taxon>Pseudomonadati</taxon>
        <taxon>Thermodesulfobacteriota</taxon>
        <taxon>Desulfobacteria</taxon>
        <taxon>Desulfobacterales</taxon>
        <taxon>Desulfobacteriaceae</taxon>
        <taxon>Desulfobacterium</taxon>
        <taxon>environmental samples</taxon>
    </lineage>
</organism>
<comment type="function">
    <text evidence="9">Catalyzes the conversion of 1-hydroxy-2-methyl-2-(E)-butenyl 4-diphosphate (HMBPP) into a mixture of isopentenyl diphosphate (IPP) and dimethylallyl diphosphate (DMAPP). Acts in the terminal step of the DOXP/MEP pathway for isoprenoid precursor biosynthesis.</text>
</comment>
<feature type="transmembrane region" description="Helical" evidence="10">
    <location>
        <begin position="400"/>
        <end position="418"/>
    </location>
</feature>
<dbReference type="AlphaFoldDB" id="E1YL71"/>
<dbReference type="NCBIfam" id="TIGR00216">
    <property type="entry name" value="ispH_lytB"/>
    <property type="match status" value="1"/>
</dbReference>
<dbReference type="InterPro" id="IPR003451">
    <property type="entry name" value="LytB/IspH"/>
</dbReference>
<feature type="transmembrane region" description="Helical" evidence="10">
    <location>
        <begin position="375"/>
        <end position="394"/>
    </location>
</feature>
<dbReference type="CDD" id="cd13944">
    <property type="entry name" value="lytB_ispH"/>
    <property type="match status" value="1"/>
</dbReference>
<dbReference type="EMBL" id="FR695877">
    <property type="protein sequence ID" value="CBX30854.1"/>
    <property type="molecule type" value="Genomic_DNA"/>
</dbReference>
<comment type="cofactor">
    <cofactor evidence="9">
        <name>[4Fe-4S] cluster</name>
        <dbReference type="ChEBI" id="CHEBI:49883"/>
    </cofactor>
    <text evidence="9">Binds 1 [4Fe-4S] cluster per subunit.</text>
</comment>
<feature type="binding site" evidence="9">
    <location>
        <position position="102"/>
    </location>
    <ligand>
        <name>[4Fe-4S] cluster</name>
        <dbReference type="ChEBI" id="CHEBI:49883"/>
    </ligand>
</feature>
<dbReference type="GO" id="GO:0016020">
    <property type="term" value="C:membrane"/>
    <property type="evidence" value="ECO:0007669"/>
    <property type="project" value="UniProtKB-SubCell"/>
</dbReference>
<feature type="transmembrane region" description="Helical" evidence="10">
    <location>
        <begin position="334"/>
        <end position="354"/>
    </location>
</feature>
<feature type="binding site" evidence="9">
    <location>
        <position position="19"/>
    </location>
    <ligand>
        <name>[4Fe-4S] cluster</name>
        <dbReference type="ChEBI" id="CHEBI:49883"/>
    </ligand>
</feature>
<feature type="binding site" evidence="9">
    <location>
        <position position="80"/>
    </location>
    <ligand>
        <name>(2E)-4-hydroxy-3-methylbut-2-enyl diphosphate</name>
        <dbReference type="ChEBI" id="CHEBI:128753"/>
    </ligand>
</feature>
<dbReference type="HAMAP" id="MF_00191">
    <property type="entry name" value="IspH"/>
    <property type="match status" value="1"/>
</dbReference>
<keyword evidence="9" id="KW-0414">Isoprene biosynthesis</keyword>
<feature type="binding site" evidence="9">
    <location>
        <position position="48"/>
    </location>
    <ligand>
        <name>isopentenyl diphosphate</name>
        <dbReference type="ChEBI" id="CHEBI:128769"/>
    </ligand>
</feature>
<evidence type="ECO:0000256" key="4">
    <source>
        <dbReference type="ARBA" id="ARBA00022723"/>
    </source>
</evidence>
<evidence type="ECO:0000256" key="3">
    <source>
        <dbReference type="ARBA" id="ARBA00022692"/>
    </source>
</evidence>
<comment type="catalytic activity">
    <reaction evidence="9">
        <text>isopentenyl diphosphate + 2 oxidized [2Fe-2S]-[ferredoxin] + H2O = (2E)-4-hydroxy-3-methylbut-2-enyl diphosphate + 2 reduced [2Fe-2S]-[ferredoxin] + 2 H(+)</text>
        <dbReference type="Rhea" id="RHEA:24488"/>
        <dbReference type="Rhea" id="RHEA-COMP:10000"/>
        <dbReference type="Rhea" id="RHEA-COMP:10001"/>
        <dbReference type="ChEBI" id="CHEBI:15377"/>
        <dbReference type="ChEBI" id="CHEBI:15378"/>
        <dbReference type="ChEBI" id="CHEBI:33737"/>
        <dbReference type="ChEBI" id="CHEBI:33738"/>
        <dbReference type="ChEBI" id="CHEBI:128753"/>
        <dbReference type="ChEBI" id="CHEBI:128769"/>
        <dbReference type="EC" id="1.17.7.4"/>
    </reaction>
</comment>
<feature type="binding site" evidence="9">
    <location>
        <position position="224"/>
    </location>
    <ligand>
        <name>dimethylallyl diphosphate</name>
        <dbReference type="ChEBI" id="CHEBI:57623"/>
    </ligand>
</feature>
<keyword evidence="6 9" id="KW-0408">Iron</keyword>
<protein>
    <recommendedName>
        <fullName evidence="9">4-hydroxy-3-methylbut-2-enyl diphosphate reductase</fullName>
        <shortName evidence="9">HMBPP reductase</shortName>
        <ecNumber evidence="9">1.17.7.4</ecNumber>
    </recommendedName>
</protein>
<dbReference type="PANTHER" id="PTHR30426">
    <property type="entry name" value="4-HYDROXY-3-METHYLBUT-2-ENYL DIPHOSPHATE REDUCTASE"/>
    <property type="match status" value="1"/>
</dbReference>
<comment type="caution">
    <text evidence="9">Lacks conserved residue(s) required for the propagation of feature annotation.</text>
</comment>
<feature type="binding site" evidence="9">
    <location>
        <position position="226"/>
    </location>
    <ligand>
        <name>(2E)-4-hydroxy-3-methylbut-2-enyl diphosphate</name>
        <dbReference type="ChEBI" id="CHEBI:128753"/>
    </ligand>
</feature>
<feature type="binding site" evidence="9">
    <location>
        <position position="168"/>
    </location>
    <ligand>
        <name>(2E)-4-hydroxy-3-methylbut-2-enyl diphosphate</name>
        <dbReference type="ChEBI" id="CHEBI:128753"/>
    </ligand>
</feature>
<keyword evidence="8 10" id="KW-0472">Membrane</keyword>
<feature type="binding site" evidence="9">
    <location>
        <position position="48"/>
    </location>
    <ligand>
        <name>dimethylallyl diphosphate</name>
        <dbReference type="ChEBI" id="CHEBI:57623"/>
    </ligand>
</feature>
<feature type="binding site" evidence="9">
    <location>
        <position position="224"/>
    </location>
    <ligand>
        <name>isopentenyl diphosphate</name>
        <dbReference type="ChEBI" id="CHEBI:128769"/>
    </ligand>
</feature>
<dbReference type="Pfam" id="PF01040">
    <property type="entry name" value="UbiA"/>
    <property type="match status" value="1"/>
</dbReference>
<dbReference type="InterPro" id="IPR000537">
    <property type="entry name" value="UbiA_prenyltransferase"/>
</dbReference>
<feature type="transmembrane region" description="Helical" evidence="10">
    <location>
        <begin position="305"/>
        <end position="328"/>
    </location>
</feature>
<comment type="catalytic activity">
    <reaction evidence="9">
        <text>dimethylallyl diphosphate + 2 oxidized [2Fe-2S]-[ferredoxin] + H2O = (2E)-4-hydroxy-3-methylbut-2-enyl diphosphate + 2 reduced [2Fe-2S]-[ferredoxin] + 2 H(+)</text>
        <dbReference type="Rhea" id="RHEA:24825"/>
        <dbReference type="Rhea" id="RHEA-COMP:10000"/>
        <dbReference type="Rhea" id="RHEA-COMP:10001"/>
        <dbReference type="ChEBI" id="CHEBI:15377"/>
        <dbReference type="ChEBI" id="CHEBI:15378"/>
        <dbReference type="ChEBI" id="CHEBI:33737"/>
        <dbReference type="ChEBI" id="CHEBI:33738"/>
        <dbReference type="ChEBI" id="CHEBI:57623"/>
        <dbReference type="ChEBI" id="CHEBI:128753"/>
        <dbReference type="EC" id="1.17.7.4"/>
    </reaction>
</comment>
<dbReference type="UniPathway" id="UPA00056">
    <property type="reaction ID" value="UER00097"/>
</dbReference>
<dbReference type="UniPathway" id="UPA00059">
    <property type="reaction ID" value="UER00105"/>
</dbReference>
<dbReference type="GO" id="GO:0019288">
    <property type="term" value="P:isopentenyl diphosphate biosynthetic process, methylerythritol 4-phosphate pathway"/>
    <property type="evidence" value="ECO:0007669"/>
    <property type="project" value="UniProtKB-UniRule"/>
</dbReference>
<feature type="binding site" evidence="9">
    <location>
        <position position="80"/>
    </location>
    <ligand>
        <name>isopentenyl diphosphate</name>
        <dbReference type="ChEBI" id="CHEBI:128769"/>
    </ligand>
</feature>
<proteinExistence type="inferred from homology"/>
<dbReference type="PANTHER" id="PTHR30426:SF0">
    <property type="entry name" value="4-HYDROXY-3-METHYLBUT-2-ENYL DIPHOSPHATE REDUCTASE"/>
    <property type="match status" value="1"/>
</dbReference>
<feature type="active site" description="Proton donor" evidence="9">
    <location>
        <position position="132"/>
    </location>
</feature>
<dbReference type="EC" id="1.17.7.4" evidence="9"/>
<keyword evidence="3 10" id="KW-0812">Transmembrane</keyword>
<feature type="transmembrane region" description="Helical" evidence="10">
    <location>
        <begin position="509"/>
        <end position="529"/>
    </location>
</feature>
<dbReference type="GO" id="GO:0046872">
    <property type="term" value="F:metal ion binding"/>
    <property type="evidence" value="ECO:0007669"/>
    <property type="project" value="UniProtKB-KW"/>
</dbReference>
<feature type="binding site" evidence="9">
    <location>
        <position position="271"/>
    </location>
    <ligand>
        <name>dimethylallyl diphosphate</name>
        <dbReference type="ChEBI" id="CHEBI:57623"/>
    </ligand>
</feature>
<keyword evidence="7 9" id="KW-0411">Iron-sulfur</keyword>
<evidence type="ECO:0000256" key="5">
    <source>
        <dbReference type="ARBA" id="ARBA00022989"/>
    </source>
</evidence>
<dbReference type="Pfam" id="PF02401">
    <property type="entry name" value="LYTB"/>
    <property type="match status" value="1"/>
</dbReference>
<gene>
    <name evidence="9" type="primary">ispH</name>
    <name evidence="11" type="ORF">N47_E43660</name>
</gene>
<feature type="binding site" evidence="9">
    <location>
        <position position="48"/>
    </location>
    <ligand>
        <name>(2E)-4-hydroxy-3-methylbut-2-enyl diphosphate</name>
        <dbReference type="ChEBI" id="CHEBI:128753"/>
    </ligand>
</feature>
<feature type="binding site" evidence="9">
    <location>
        <position position="196"/>
    </location>
    <ligand>
        <name>[4Fe-4S] cluster</name>
        <dbReference type="ChEBI" id="CHEBI:49883"/>
    </ligand>
</feature>
<comment type="similarity">
    <text evidence="9">Belongs to the IspH family.</text>
</comment>
<feature type="binding site" evidence="9">
    <location>
        <position position="226"/>
    </location>
    <ligand>
        <name>dimethylallyl diphosphate</name>
        <dbReference type="ChEBI" id="CHEBI:57623"/>
    </ligand>
</feature>
<feature type="transmembrane region" description="Helical" evidence="10">
    <location>
        <begin position="439"/>
        <end position="456"/>
    </location>
</feature>
<dbReference type="GO" id="GO:0016765">
    <property type="term" value="F:transferase activity, transferring alkyl or aryl (other than methyl) groups"/>
    <property type="evidence" value="ECO:0007669"/>
    <property type="project" value="InterPro"/>
</dbReference>
<feature type="binding site" evidence="9">
    <location>
        <position position="130"/>
    </location>
    <ligand>
        <name>dimethylallyl diphosphate</name>
        <dbReference type="ChEBI" id="CHEBI:57623"/>
    </ligand>
</feature>
<comment type="subcellular location">
    <subcellularLocation>
        <location evidence="1">Membrane</location>
        <topology evidence="1">Multi-pass membrane protein</topology>
    </subcellularLocation>
</comment>
<feature type="binding site" evidence="9">
    <location>
        <position position="130"/>
    </location>
    <ligand>
        <name>isopentenyl diphosphate</name>
        <dbReference type="ChEBI" id="CHEBI:128769"/>
    </ligand>
</feature>
<evidence type="ECO:0000256" key="8">
    <source>
        <dbReference type="ARBA" id="ARBA00023136"/>
    </source>
</evidence>
<keyword evidence="4 9" id="KW-0479">Metal-binding</keyword>
<comment type="pathway">
    <text evidence="9">Isoprenoid biosynthesis; isopentenyl diphosphate biosynthesis via DXP pathway; isopentenyl diphosphate from 1-deoxy-D-xylulose 5-phosphate: step 6/6.</text>
</comment>
<feature type="binding site" evidence="9">
    <location>
        <position position="224"/>
    </location>
    <ligand>
        <name>(2E)-4-hydroxy-3-methylbut-2-enyl diphosphate</name>
        <dbReference type="ChEBI" id="CHEBI:128753"/>
    </ligand>
</feature>
<evidence type="ECO:0000256" key="10">
    <source>
        <dbReference type="SAM" id="Phobius"/>
    </source>
</evidence>
<sequence length="591" mass="66743">MFKKGYLMKIIIAKTAGFCMGVRRAVEMALDAPTKYCHPIYTYGPLIHNPQVIELLQKKGIFLLHEIPLQGSGTVLIRAHGVPPEIKERLKKAGFNVLDATCQRVIRIQSIISKYAQKEYASIIIGNREHPEVIGLLGYAMDKGYVARTIEELEALPRFEQAIIVAQSTQNTHLFEDVKQWIANKHPHYKIFETICDSTERRQAEVMRLAESVDVILVVGGKTSANTQRLLEIAEKTGKIAFKIETESDLDRLDPEMLLSASSIGISAGASTPNWVIKKVSRALEELPYKHKHGWRTPLFIVQRFLLFTNIYVALAAGFLSYACIKLMDMNHYLPFVLITILYVHSMHTLNHLTGGQADFYNDPERAAFYQKYKLSLSYLAACSGGAGLLIAYYIGVWPFTILLAMSIMGLSYNLRLVPEKFSWLPYKKIKDVPGSKTFLIAFAWGVLATILPALAANSNVIWFDGFVFTWATSLVFVRTVFFDILDIQEDRMVGKESVTILLGEKRSLWLLFMLLAILIPILPLGILLKAITPLGFVLTLCPIYILVILCGYKSRYLLPGIRLKFLMDTQFVMAGLFSFFLKSRFYLPLS</sequence>
<evidence type="ECO:0000313" key="11">
    <source>
        <dbReference type="EMBL" id="CBX30854.1"/>
    </source>
</evidence>
<reference evidence="11" key="1">
    <citation type="journal article" date="2011" name="Environ. Microbiol.">
        <title>Genomic insights into the metabolic potential of the polycyclic aromatic hydrocarbon degrading sulfate-reducing Deltaproteobacterium N47.</title>
        <authorList>
            <person name="Bergmann F."/>
            <person name="Selesi D."/>
            <person name="Weinmaier T."/>
            <person name="Tischler P."/>
            <person name="Rattei T."/>
            <person name="Meckenstock R.U."/>
        </authorList>
    </citation>
    <scope>NUCLEOTIDE SEQUENCE</scope>
</reference>
<evidence type="ECO:0000256" key="2">
    <source>
        <dbReference type="ARBA" id="ARBA00022485"/>
    </source>
</evidence>
<dbReference type="GO" id="GO:0016114">
    <property type="term" value="P:terpenoid biosynthetic process"/>
    <property type="evidence" value="ECO:0007669"/>
    <property type="project" value="UniProtKB-UniRule"/>
</dbReference>
<evidence type="ECO:0000256" key="6">
    <source>
        <dbReference type="ARBA" id="ARBA00023004"/>
    </source>
</evidence>
<feature type="binding site" evidence="9">
    <location>
        <position position="271"/>
    </location>
    <ligand>
        <name>(2E)-4-hydroxy-3-methylbut-2-enyl diphosphate</name>
        <dbReference type="ChEBI" id="CHEBI:128753"/>
    </ligand>
</feature>
<dbReference type="GO" id="GO:0051745">
    <property type="term" value="F:4-hydroxy-3-methylbut-2-enyl diphosphate reductase activity"/>
    <property type="evidence" value="ECO:0007669"/>
    <property type="project" value="UniProtKB-UniRule"/>
</dbReference>
<dbReference type="CDD" id="cd13967">
    <property type="entry name" value="PT_UbiA_5"/>
    <property type="match status" value="1"/>
</dbReference>
<dbReference type="Gene3D" id="3.40.50.11270">
    <property type="match status" value="1"/>
</dbReference>
<keyword evidence="2 9" id="KW-0004">4Fe-4S</keyword>
<dbReference type="Gene3D" id="1.20.120.1780">
    <property type="entry name" value="UbiA prenyltransferase"/>
    <property type="match status" value="1"/>
</dbReference>
<accession>E1YL71</accession>
<feature type="binding site" evidence="9">
    <location>
        <position position="80"/>
    </location>
    <ligand>
        <name>dimethylallyl diphosphate</name>
        <dbReference type="ChEBI" id="CHEBI:57623"/>
    </ligand>
</feature>
<evidence type="ECO:0000256" key="7">
    <source>
        <dbReference type="ARBA" id="ARBA00023014"/>
    </source>
</evidence>
<feature type="binding site" evidence="9">
    <location>
        <position position="226"/>
    </location>
    <ligand>
        <name>isopentenyl diphosphate</name>
        <dbReference type="ChEBI" id="CHEBI:128769"/>
    </ligand>
</feature>
<feature type="transmembrane region" description="Helical" evidence="10">
    <location>
        <begin position="566"/>
        <end position="588"/>
    </location>
</feature>
<feature type="transmembrane region" description="Helical" evidence="10">
    <location>
        <begin position="468"/>
        <end position="488"/>
    </location>
</feature>
<dbReference type="Gene3D" id="3.40.1010.20">
    <property type="entry name" value="4-hydroxy-3-methylbut-2-enyl diphosphate reductase, catalytic domain"/>
    <property type="match status" value="2"/>
</dbReference>
<evidence type="ECO:0000256" key="1">
    <source>
        <dbReference type="ARBA" id="ARBA00004141"/>
    </source>
</evidence>
<name>E1YL71_9BACT</name>
<keyword evidence="9" id="KW-0560">Oxidoreductase</keyword>
<feature type="binding site" evidence="9">
    <location>
        <position position="271"/>
    </location>
    <ligand>
        <name>isopentenyl diphosphate</name>
        <dbReference type="ChEBI" id="CHEBI:128769"/>
    </ligand>
</feature>
<keyword evidence="5 10" id="KW-1133">Transmembrane helix</keyword>
<evidence type="ECO:0000256" key="9">
    <source>
        <dbReference type="HAMAP-Rule" id="MF_00191"/>
    </source>
</evidence>
<dbReference type="GO" id="GO:0051539">
    <property type="term" value="F:4 iron, 4 sulfur cluster binding"/>
    <property type="evidence" value="ECO:0007669"/>
    <property type="project" value="UniProtKB-UniRule"/>
</dbReference>
<feature type="transmembrane region" description="Helical" evidence="10">
    <location>
        <begin position="535"/>
        <end position="554"/>
    </location>
</feature>
<dbReference type="GO" id="GO:0050992">
    <property type="term" value="P:dimethylallyl diphosphate biosynthetic process"/>
    <property type="evidence" value="ECO:0007669"/>
    <property type="project" value="UniProtKB-UniRule"/>
</dbReference>